<dbReference type="RefSeq" id="XP_025476284.1">
    <property type="nucleotide sequence ID" value="XM_025619729.1"/>
</dbReference>
<dbReference type="CDD" id="cd12148">
    <property type="entry name" value="fungal_TF_MHR"/>
    <property type="match status" value="1"/>
</dbReference>
<evidence type="ECO:0000256" key="7">
    <source>
        <dbReference type="SAM" id="MobiDB-lite"/>
    </source>
</evidence>
<evidence type="ECO:0000313" key="9">
    <source>
        <dbReference type="EMBL" id="PYH30806.1"/>
    </source>
</evidence>
<keyword evidence="6" id="KW-0539">Nucleus</keyword>
<keyword evidence="5" id="KW-0804">Transcription</keyword>
<keyword evidence="10" id="KW-1185">Reference proteome</keyword>
<feature type="compositionally biased region" description="Low complexity" evidence="7">
    <location>
        <begin position="110"/>
        <end position="119"/>
    </location>
</feature>
<dbReference type="InterPro" id="IPR036864">
    <property type="entry name" value="Zn2-C6_fun-type_DNA-bd_sf"/>
</dbReference>
<dbReference type="CDD" id="cd00067">
    <property type="entry name" value="GAL4"/>
    <property type="match status" value="1"/>
</dbReference>
<dbReference type="EMBL" id="KZ821477">
    <property type="protein sequence ID" value="PYH30806.1"/>
    <property type="molecule type" value="Genomic_DNA"/>
</dbReference>
<name>A0A318Y945_ASPNB</name>
<gene>
    <name evidence="9" type="ORF">BO87DRAFT_316321</name>
</gene>
<dbReference type="GO" id="GO:0009893">
    <property type="term" value="P:positive regulation of metabolic process"/>
    <property type="evidence" value="ECO:0007669"/>
    <property type="project" value="UniProtKB-ARBA"/>
</dbReference>
<feature type="domain" description="Zn(2)-C6 fungal-type" evidence="8">
    <location>
        <begin position="12"/>
        <end position="43"/>
    </location>
</feature>
<dbReference type="PANTHER" id="PTHR31845:SF10">
    <property type="entry name" value="ZN(II)2CYS6 TRANSCRIPTION FACTOR (EUROFUNG)"/>
    <property type="match status" value="1"/>
</dbReference>
<dbReference type="AlphaFoldDB" id="A0A318Y945"/>
<feature type="compositionally biased region" description="Polar residues" evidence="7">
    <location>
        <begin position="84"/>
        <end position="102"/>
    </location>
</feature>
<evidence type="ECO:0000259" key="8">
    <source>
        <dbReference type="PROSITE" id="PS50048"/>
    </source>
</evidence>
<evidence type="ECO:0000256" key="3">
    <source>
        <dbReference type="ARBA" id="ARBA00023015"/>
    </source>
</evidence>
<dbReference type="SUPFAM" id="SSF57701">
    <property type="entry name" value="Zn2/Cys6 DNA-binding domain"/>
    <property type="match status" value="1"/>
</dbReference>
<dbReference type="GO" id="GO:0005634">
    <property type="term" value="C:nucleus"/>
    <property type="evidence" value="ECO:0007669"/>
    <property type="project" value="UniProtKB-SubCell"/>
</dbReference>
<evidence type="ECO:0000256" key="6">
    <source>
        <dbReference type="ARBA" id="ARBA00023242"/>
    </source>
</evidence>
<dbReference type="PROSITE" id="PS50048">
    <property type="entry name" value="ZN2_CY6_FUNGAL_2"/>
    <property type="match status" value="1"/>
</dbReference>
<keyword evidence="2" id="KW-0862">Zinc</keyword>
<dbReference type="Gene3D" id="4.10.240.10">
    <property type="entry name" value="Zn(2)-C6 fungal-type DNA-binding domain"/>
    <property type="match status" value="1"/>
</dbReference>
<feature type="region of interest" description="Disordered" evidence="7">
    <location>
        <begin position="80"/>
        <end position="119"/>
    </location>
</feature>
<dbReference type="InterPro" id="IPR001138">
    <property type="entry name" value="Zn2Cys6_DnaBD"/>
</dbReference>
<accession>A0A318Y945</accession>
<comment type="subcellular location">
    <subcellularLocation>
        <location evidence="1">Nucleus</location>
    </subcellularLocation>
</comment>
<evidence type="ECO:0000256" key="4">
    <source>
        <dbReference type="ARBA" id="ARBA00023125"/>
    </source>
</evidence>
<keyword evidence="3" id="KW-0805">Transcription regulation</keyword>
<dbReference type="GeneID" id="37122185"/>
<dbReference type="PROSITE" id="PS00463">
    <property type="entry name" value="ZN2_CY6_FUNGAL_1"/>
    <property type="match status" value="1"/>
</dbReference>
<sequence>MSSPISAIKRRACVACTTAKAKCTPQSANLCQRCARLGKSCTYLDLPQTKRKQRQKAAPSRVELLEKKVDQLLSQLATLTQQQNGQTLSPDTSTNDSLPTNSKDLHTSSHDSSSQGSSTDTDIAALLDAAKDPSHGPNPSTSSVLAGQPSLVDRGLLSPAEAERMLTFFKADFAAKFPFVLIPHGETADRLRVQEPFLFLCVVAATMGSAHPLRKIVAEEIMNHVTSRIVARSERNLELLRGLLVHCAWYTYPAEKYHPRLLLLIQLCVAIVHDLGLHRRDGLGVDEQRALLGTYWLSVGFCGTLGRPITMKHDSQIDVCLKSLASSTTTTTEYPSDRWIAPFIHLQSFMATMDEVYASMPPTGGSALVQVTRGSLQRQFDNLRTSIEKDLPSCPPLTATALTTELKYTEMRLDDPSLREDLWTTDPATTIIRTTMLMILIQRSKELIQMVANLPVSEIPQLTVITNARICAAVGYIPTAVLALLNLIKHTSSSSSSTPYQDQIQIQTIITTADYPNLVTSLATALETKLQHEQGKPILSATDKEMDVVRGLVMGRDTLRVEDTTSLSTATTCTDHQLDVSRGEVDGEMVSQDWMPDNNDGNSMYDDVEGMFNVDDIQWDALLRDFTTGFG</sequence>
<dbReference type="Proteomes" id="UP000247647">
    <property type="component" value="Unassembled WGS sequence"/>
</dbReference>
<dbReference type="OrthoDB" id="1600564at2759"/>
<keyword evidence="4" id="KW-0238">DNA-binding</keyword>
<dbReference type="GO" id="GO:0008270">
    <property type="term" value="F:zinc ion binding"/>
    <property type="evidence" value="ECO:0007669"/>
    <property type="project" value="InterPro"/>
</dbReference>
<proteinExistence type="predicted"/>
<protein>
    <recommendedName>
        <fullName evidence="8">Zn(2)-C6 fungal-type domain-containing protein</fullName>
    </recommendedName>
</protein>
<evidence type="ECO:0000256" key="1">
    <source>
        <dbReference type="ARBA" id="ARBA00004123"/>
    </source>
</evidence>
<evidence type="ECO:0000256" key="5">
    <source>
        <dbReference type="ARBA" id="ARBA00023163"/>
    </source>
</evidence>
<dbReference type="GO" id="GO:0000976">
    <property type="term" value="F:transcription cis-regulatory region binding"/>
    <property type="evidence" value="ECO:0007669"/>
    <property type="project" value="TreeGrafter"/>
</dbReference>
<evidence type="ECO:0000313" key="10">
    <source>
        <dbReference type="Proteomes" id="UP000247647"/>
    </source>
</evidence>
<reference evidence="9" key="1">
    <citation type="submission" date="2016-12" db="EMBL/GenBank/DDBJ databases">
        <title>The genomes of Aspergillus section Nigri reveals drivers in fungal speciation.</title>
        <authorList>
            <consortium name="DOE Joint Genome Institute"/>
            <person name="Vesth T.C."/>
            <person name="Nybo J."/>
            <person name="Theobald S."/>
            <person name="Brandl J."/>
            <person name="Frisvad J.C."/>
            <person name="Nielsen K.F."/>
            <person name="Lyhne E.K."/>
            <person name="Kogle M.E."/>
            <person name="Kuo A."/>
            <person name="Riley R."/>
            <person name="Clum A."/>
            <person name="Nolan M."/>
            <person name="Lipzen A."/>
            <person name="Salamov A."/>
            <person name="Henrissat B."/>
            <person name="Wiebenga A."/>
            <person name="De Vries R.P."/>
            <person name="Grigoriev I.V."/>
            <person name="Mortensen U.H."/>
            <person name="Andersen M.R."/>
            <person name="Baker S.E."/>
        </authorList>
    </citation>
    <scope>NUCLEOTIDE SEQUENCE [LARGE SCALE GENOMIC DNA]</scope>
    <source>
        <strain evidence="9">CBS 115656</strain>
    </source>
</reference>
<dbReference type="GO" id="GO:0000981">
    <property type="term" value="F:DNA-binding transcription factor activity, RNA polymerase II-specific"/>
    <property type="evidence" value="ECO:0007669"/>
    <property type="project" value="InterPro"/>
</dbReference>
<dbReference type="InterPro" id="IPR051089">
    <property type="entry name" value="prtT"/>
</dbReference>
<evidence type="ECO:0000256" key="2">
    <source>
        <dbReference type="ARBA" id="ARBA00022833"/>
    </source>
</evidence>
<dbReference type="PANTHER" id="PTHR31845">
    <property type="entry name" value="FINGER DOMAIN PROTEIN, PUTATIVE-RELATED"/>
    <property type="match status" value="1"/>
</dbReference>
<organism evidence="9 10">
    <name type="scientific">Aspergillus neoniger (strain CBS 115656)</name>
    <dbReference type="NCBI Taxonomy" id="1448310"/>
    <lineage>
        <taxon>Eukaryota</taxon>
        <taxon>Fungi</taxon>
        <taxon>Dikarya</taxon>
        <taxon>Ascomycota</taxon>
        <taxon>Pezizomycotina</taxon>
        <taxon>Eurotiomycetes</taxon>
        <taxon>Eurotiomycetidae</taxon>
        <taxon>Eurotiales</taxon>
        <taxon>Aspergillaceae</taxon>
        <taxon>Aspergillus</taxon>
        <taxon>Aspergillus subgen. Circumdati</taxon>
    </lineage>
</organism>